<dbReference type="Gene3D" id="3.40.1000.10">
    <property type="entry name" value="Mog1/PsbP, alpha/beta/alpha sandwich"/>
    <property type="match status" value="1"/>
</dbReference>
<gene>
    <name evidence="1" type="ORF">PZE19_02645</name>
</gene>
<comment type="caution">
    <text evidence="1">The sequence shown here is derived from an EMBL/GenBank/DDBJ whole genome shotgun (WGS) entry which is preliminary data.</text>
</comment>
<evidence type="ECO:0000313" key="2">
    <source>
        <dbReference type="Proteomes" id="UP001216907"/>
    </source>
</evidence>
<sequence>MAHASMVLARRGVCVVAVVLLILGSGCESASPTRGPLPTITLPAAWKPADPATWRAPGTRLAAWSGPANSALIVYRTVPDPGGTAETVVETLFNRFTHLPGYDVRERRVETIAGVPAARVEIVAPGTGVEIAPSGLGEAAKARDGEPALTPTREITVGFPRPDGSLFLVWRLPESAHGQLGPEIESALATLVLPPSSTRTTY</sequence>
<dbReference type="RefSeq" id="WP_277859038.1">
    <property type="nucleotide sequence ID" value="NZ_JARRAG010000001.1"/>
</dbReference>
<evidence type="ECO:0000313" key="1">
    <source>
        <dbReference type="EMBL" id="MDG3002674.1"/>
    </source>
</evidence>
<proteinExistence type="predicted"/>
<protein>
    <recommendedName>
        <fullName evidence="3">Lipoprotein LpqN</fullName>
    </recommendedName>
</protein>
<dbReference type="EMBL" id="JARRAG010000001">
    <property type="protein sequence ID" value="MDG3002674.1"/>
    <property type="molecule type" value="Genomic_DNA"/>
</dbReference>
<accession>A0ABT6F5H9</accession>
<keyword evidence="2" id="KW-1185">Reference proteome</keyword>
<dbReference type="Proteomes" id="UP001216907">
    <property type="component" value="Unassembled WGS sequence"/>
</dbReference>
<evidence type="ECO:0008006" key="3">
    <source>
        <dbReference type="Google" id="ProtNLM"/>
    </source>
</evidence>
<organism evidence="1 2">
    <name type="scientific">Paludisphaera mucosa</name>
    <dbReference type="NCBI Taxonomy" id="3030827"/>
    <lineage>
        <taxon>Bacteria</taxon>
        <taxon>Pseudomonadati</taxon>
        <taxon>Planctomycetota</taxon>
        <taxon>Planctomycetia</taxon>
        <taxon>Isosphaerales</taxon>
        <taxon>Isosphaeraceae</taxon>
        <taxon>Paludisphaera</taxon>
    </lineage>
</organism>
<name>A0ABT6F5H9_9BACT</name>
<reference evidence="1 2" key="1">
    <citation type="submission" date="2023-03" db="EMBL/GenBank/DDBJ databases">
        <title>Paludisphaera mucosa sp. nov. a novel planctomycete from northern fen.</title>
        <authorList>
            <person name="Ivanova A."/>
        </authorList>
    </citation>
    <scope>NUCLEOTIDE SEQUENCE [LARGE SCALE GENOMIC DNA]</scope>
    <source>
        <strain evidence="1 2">Pla2</strain>
    </source>
</reference>